<dbReference type="EMBL" id="HBEO01001010">
    <property type="protein sequence ID" value="CAD8466278.1"/>
    <property type="molecule type" value="Transcribed_RNA"/>
</dbReference>
<evidence type="ECO:0000256" key="2">
    <source>
        <dbReference type="SAM" id="SignalP"/>
    </source>
</evidence>
<keyword evidence="2" id="KW-0732">Signal</keyword>
<name>A0A7S0DVS8_9CRYP</name>
<feature type="region of interest" description="Disordered" evidence="1">
    <location>
        <begin position="177"/>
        <end position="197"/>
    </location>
</feature>
<reference evidence="3" key="1">
    <citation type="submission" date="2021-01" db="EMBL/GenBank/DDBJ databases">
        <authorList>
            <person name="Corre E."/>
            <person name="Pelletier E."/>
            <person name="Niang G."/>
            <person name="Scheremetjew M."/>
            <person name="Finn R."/>
            <person name="Kale V."/>
            <person name="Holt S."/>
            <person name="Cochrane G."/>
            <person name="Meng A."/>
            <person name="Brown T."/>
            <person name="Cohen L."/>
        </authorList>
    </citation>
    <scope>NUCLEOTIDE SEQUENCE</scope>
    <source>
        <strain evidence="3">CCMP325</strain>
    </source>
</reference>
<accession>A0A7S0DVS8</accession>
<sequence length="570" mass="64609">MVRQTSFLVRPLHLISFSSSLCFPQYTAKYPPPSALVSRSLCSTLPSLLPLSSASATSRMAQPSDASHSPSLDVWTMSGHAAIDRLIVESNVDRPFESVENFADWVRTSYRRWALDPAIAEQLRIVDLEALHEDALSRASSRLAHARERYASCATGKSIDRLQERISKLRMECEGREKMQGAASMSGAPSDSKGQKNSERLKAAFAEIDVLTQDLESAIASCAEWKELQEAEQALLDLRRDIGIEAASTRMRELEKELGRLTNHRGFNFESQAQVVVKELIAPRFLKDAKSWWDEERTALGQTETVSSVEEQYDMQNIYVLRGVTLALAQGEFDYVIVAKSTLPSQQIDLSSNKNFGGHPQPTKSQLQEGLAQQPVLVLAVVEVKRNVNDVGPTFMGYLERIAWLSGLESEYDRTKYNTNFYPSGHFDKPFWHSDAGYNESFKFDRSSFRLFFPRSQLPCGRDELAMCVRRRLHFITRAGAIRGVSSKSESSLKRKVARDQVFARARRDFNKNAFSPGMEDLLTVSCSWVQSWWEKMHEMFRDEMSTEKLLISYRRSDETVDNIYVIGDE</sequence>
<evidence type="ECO:0000313" key="3">
    <source>
        <dbReference type="EMBL" id="CAD8466278.1"/>
    </source>
</evidence>
<protein>
    <submittedName>
        <fullName evidence="3">Uncharacterized protein</fullName>
    </submittedName>
</protein>
<gene>
    <name evidence="3" type="ORF">HPHI1048_LOCUS698</name>
</gene>
<proteinExistence type="predicted"/>
<feature type="signal peptide" evidence="2">
    <location>
        <begin position="1"/>
        <end position="20"/>
    </location>
</feature>
<feature type="chain" id="PRO_5030867444" evidence="2">
    <location>
        <begin position="21"/>
        <end position="570"/>
    </location>
</feature>
<evidence type="ECO:0000256" key="1">
    <source>
        <dbReference type="SAM" id="MobiDB-lite"/>
    </source>
</evidence>
<organism evidence="3">
    <name type="scientific">Hanusia phi</name>
    <dbReference type="NCBI Taxonomy" id="3032"/>
    <lineage>
        <taxon>Eukaryota</taxon>
        <taxon>Cryptophyceae</taxon>
        <taxon>Pyrenomonadales</taxon>
        <taxon>Geminigeraceae</taxon>
        <taxon>Hanusia</taxon>
    </lineage>
</organism>
<dbReference type="AlphaFoldDB" id="A0A7S0DVS8"/>